<dbReference type="Pfam" id="PF09819">
    <property type="entry name" value="ABC_cobalt"/>
    <property type="match status" value="1"/>
</dbReference>
<dbReference type="RefSeq" id="WP_346123372.1">
    <property type="nucleotide sequence ID" value="NZ_BAABGU010000033.1"/>
</dbReference>
<dbReference type="Proteomes" id="UP001500307">
    <property type="component" value="Unassembled WGS sequence"/>
</dbReference>
<accession>A0ABP8T075</accession>
<feature type="transmembrane region" description="Helical" evidence="1">
    <location>
        <begin position="12"/>
        <end position="35"/>
    </location>
</feature>
<dbReference type="PIRSF" id="PIRSF037394">
    <property type="entry name" value="ABC_thiamine-permease_YkoE_prd"/>
    <property type="match status" value="1"/>
</dbReference>
<feature type="transmembrane region" description="Helical" evidence="1">
    <location>
        <begin position="47"/>
        <end position="64"/>
    </location>
</feature>
<feature type="transmembrane region" description="Helical" evidence="1">
    <location>
        <begin position="119"/>
        <end position="140"/>
    </location>
</feature>
<evidence type="ECO:0000313" key="2">
    <source>
        <dbReference type="EMBL" id="GAA4577056.1"/>
    </source>
</evidence>
<organism evidence="2 3">
    <name type="scientific">Micromonospora coerulea</name>
    <dbReference type="NCBI Taxonomy" id="47856"/>
    <lineage>
        <taxon>Bacteria</taxon>
        <taxon>Bacillati</taxon>
        <taxon>Actinomycetota</taxon>
        <taxon>Actinomycetes</taxon>
        <taxon>Micromonosporales</taxon>
        <taxon>Micromonosporaceae</taxon>
        <taxon>Micromonospora</taxon>
    </lineage>
</organism>
<feature type="transmembrane region" description="Helical" evidence="1">
    <location>
        <begin position="71"/>
        <end position="90"/>
    </location>
</feature>
<keyword evidence="1" id="KW-0472">Membrane</keyword>
<feature type="transmembrane region" description="Helical" evidence="1">
    <location>
        <begin position="152"/>
        <end position="176"/>
    </location>
</feature>
<keyword evidence="1" id="KW-1133">Transmembrane helix</keyword>
<name>A0ABP8T075_9ACTN</name>
<gene>
    <name evidence="2" type="ORF">GCM10023176_49850</name>
</gene>
<evidence type="ECO:0000256" key="1">
    <source>
        <dbReference type="SAM" id="Phobius"/>
    </source>
</evidence>
<sequence length="193" mass="20305">MDNTANRWRTIDIVIASVLGVAFGVIFWAWGLLWNGPADAIPLPGRAVLYGVWLVPAVLGALIIRKPGAAFFTLTFAALVSVALGSSWGWTLVVQGPLEAAAAELAFAAFGYRNFRLPVALLAGTLAGLAASIYDVFVWYPGTAWGSFRLPYILITAVSSLLVAGLGSVALTRALAGTGVLDRFPAGRERATV</sequence>
<dbReference type="EMBL" id="BAABGU010000033">
    <property type="protein sequence ID" value="GAA4577056.1"/>
    <property type="molecule type" value="Genomic_DNA"/>
</dbReference>
<dbReference type="InterPro" id="IPR017195">
    <property type="entry name" value="ABC_thiamin-permease_prd"/>
</dbReference>
<keyword evidence="3" id="KW-1185">Reference proteome</keyword>
<comment type="caution">
    <text evidence="2">The sequence shown here is derived from an EMBL/GenBank/DDBJ whole genome shotgun (WGS) entry which is preliminary data.</text>
</comment>
<evidence type="ECO:0000313" key="3">
    <source>
        <dbReference type="Proteomes" id="UP001500307"/>
    </source>
</evidence>
<protein>
    <submittedName>
        <fullName evidence="2">ECF transporter S component</fullName>
    </submittedName>
</protein>
<keyword evidence="1" id="KW-0812">Transmembrane</keyword>
<reference evidence="3" key="1">
    <citation type="journal article" date="2019" name="Int. J. Syst. Evol. Microbiol.">
        <title>The Global Catalogue of Microorganisms (GCM) 10K type strain sequencing project: providing services to taxonomists for standard genome sequencing and annotation.</title>
        <authorList>
            <consortium name="The Broad Institute Genomics Platform"/>
            <consortium name="The Broad Institute Genome Sequencing Center for Infectious Disease"/>
            <person name="Wu L."/>
            <person name="Ma J."/>
        </authorList>
    </citation>
    <scope>NUCLEOTIDE SEQUENCE [LARGE SCALE GENOMIC DNA]</scope>
    <source>
        <strain evidence="3">JCM 3175</strain>
    </source>
</reference>
<proteinExistence type="predicted"/>